<dbReference type="InterPro" id="IPR011008">
    <property type="entry name" value="Dimeric_a/b-barrel"/>
</dbReference>
<keyword evidence="4" id="KW-1185">Reference proteome</keyword>
<dbReference type="InterPro" id="IPR007138">
    <property type="entry name" value="ABM_dom"/>
</dbReference>
<gene>
    <name evidence="3" type="ORF">C8J24_0668</name>
</gene>
<dbReference type="Pfam" id="PF03992">
    <property type="entry name" value="ABM"/>
    <property type="match status" value="1"/>
</dbReference>
<keyword evidence="1" id="KW-0472">Membrane</keyword>
<dbReference type="Proteomes" id="UP000240996">
    <property type="component" value="Unassembled WGS sequence"/>
</dbReference>
<dbReference type="AlphaFoldDB" id="A0A2T4YTY9"/>
<sequence>MKRPRNVPAASSVLAVMPIDPDQTATIITSRAIRAGHEQDFERWVEELNRHARAAPGYRAAIRLGQTAGFQHLLFRFDDRAAADTWHDDPKMRAHVAVADRFSTALRQLETGDGVTFELPSDASASKWKRFVTTWLTVFPVLLLISMMVRTVLKDAPLPLQLLPSSLLLTATLQWIILPRLQRYTRFWLLQDSSGRLQR</sequence>
<reference evidence="3 4" key="1">
    <citation type="submission" date="2018-04" db="EMBL/GenBank/DDBJ databases">
        <title>Genomic Encyclopedia of Type Strains, Phase III (KMG-III): the genomes of soil and plant-associated and newly described type strains.</title>
        <authorList>
            <person name="Whitman W."/>
        </authorList>
    </citation>
    <scope>NUCLEOTIDE SEQUENCE [LARGE SCALE GENOMIC DNA]</scope>
    <source>
        <strain evidence="3 4">NW12</strain>
    </source>
</reference>
<dbReference type="PANTHER" id="PTHR40057">
    <property type="entry name" value="SLR1162 PROTEIN"/>
    <property type="match status" value="1"/>
</dbReference>
<protein>
    <recommendedName>
        <fullName evidence="2">ABM domain-containing protein</fullName>
    </recommendedName>
</protein>
<feature type="domain" description="ABM" evidence="2">
    <location>
        <begin position="27"/>
        <end position="97"/>
    </location>
</feature>
<proteinExistence type="predicted"/>
<dbReference type="InterPro" id="IPR038762">
    <property type="entry name" value="ABM_predict"/>
</dbReference>
<dbReference type="Gene3D" id="3.30.70.100">
    <property type="match status" value="1"/>
</dbReference>
<keyword evidence="1" id="KW-0812">Transmembrane</keyword>
<feature type="transmembrane region" description="Helical" evidence="1">
    <location>
        <begin position="131"/>
        <end position="153"/>
    </location>
</feature>
<name>A0A2T4YTY9_9SPHN</name>
<comment type="caution">
    <text evidence="3">The sequence shown here is derived from an EMBL/GenBank/DDBJ whole genome shotgun (WGS) entry which is preliminary data.</text>
</comment>
<dbReference type="SUPFAM" id="SSF54909">
    <property type="entry name" value="Dimeric alpha+beta barrel"/>
    <property type="match status" value="1"/>
</dbReference>
<dbReference type="PANTHER" id="PTHR40057:SF1">
    <property type="entry name" value="SLR1162 PROTEIN"/>
    <property type="match status" value="1"/>
</dbReference>
<evidence type="ECO:0000313" key="4">
    <source>
        <dbReference type="Proteomes" id="UP000240996"/>
    </source>
</evidence>
<dbReference type="RefSeq" id="WP_146163630.1">
    <property type="nucleotide sequence ID" value="NZ_PZZN01000001.1"/>
</dbReference>
<evidence type="ECO:0000259" key="2">
    <source>
        <dbReference type="Pfam" id="PF03992"/>
    </source>
</evidence>
<accession>A0A2T4YTY9</accession>
<feature type="transmembrane region" description="Helical" evidence="1">
    <location>
        <begin position="159"/>
        <end position="178"/>
    </location>
</feature>
<organism evidence="3 4">
    <name type="scientific">Sphingomonas aerolata</name>
    <dbReference type="NCBI Taxonomy" id="185951"/>
    <lineage>
        <taxon>Bacteria</taxon>
        <taxon>Pseudomonadati</taxon>
        <taxon>Pseudomonadota</taxon>
        <taxon>Alphaproteobacteria</taxon>
        <taxon>Sphingomonadales</taxon>
        <taxon>Sphingomonadaceae</taxon>
        <taxon>Sphingomonas</taxon>
    </lineage>
</organism>
<dbReference type="EMBL" id="PZZN01000001">
    <property type="protein sequence ID" value="PTM47276.1"/>
    <property type="molecule type" value="Genomic_DNA"/>
</dbReference>
<keyword evidence="1" id="KW-1133">Transmembrane helix</keyword>
<evidence type="ECO:0000313" key="3">
    <source>
        <dbReference type="EMBL" id="PTM47276.1"/>
    </source>
</evidence>
<evidence type="ECO:0000256" key="1">
    <source>
        <dbReference type="SAM" id="Phobius"/>
    </source>
</evidence>